<dbReference type="Proteomes" id="UP001642484">
    <property type="component" value="Unassembled WGS sequence"/>
</dbReference>
<evidence type="ECO:0000313" key="2">
    <source>
        <dbReference type="EMBL" id="CAK8992955.1"/>
    </source>
</evidence>
<dbReference type="PANTHER" id="PTHR47447:SF17">
    <property type="entry name" value="OS12G0638900 PROTEIN"/>
    <property type="match status" value="1"/>
</dbReference>
<evidence type="ECO:0008006" key="4">
    <source>
        <dbReference type="Google" id="ProtNLM"/>
    </source>
</evidence>
<comment type="caution">
    <text evidence="2">The sequence shown here is derived from an EMBL/GenBank/DDBJ whole genome shotgun (WGS) entry which is preliminary data.</text>
</comment>
<evidence type="ECO:0000256" key="1">
    <source>
        <dbReference type="ARBA" id="ARBA00022737"/>
    </source>
</evidence>
<accession>A0ABP0HS19</accession>
<dbReference type="EMBL" id="CAXAMN010001170">
    <property type="protein sequence ID" value="CAK8992955.1"/>
    <property type="molecule type" value="Genomic_DNA"/>
</dbReference>
<keyword evidence="1" id="KW-0677">Repeat</keyword>
<evidence type="ECO:0000313" key="3">
    <source>
        <dbReference type="Proteomes" id="UP001642484"/>
    </source>
</evidence>
<dbReference type="Gene3D" id="1.25.40.10">
    <property type="entry name" value="Tetratricopeptide repeat domain"/>
    <property type="match status" value="2"/>
</dbReference>
<gene>
    <name evidence="2" type="ORF">CCMP2556_LOCUS3061</name>
</gene>
<proteinExistence type="predicted"/>
<keyword evidence="3" id="KW-1185">Reference proteome</keyword>
<organism evidence="2 3">
    <name type="scientific">Durusdinium trenchii</name>
    <dbReference type="NCBI Taxonomy" id="1381693"/>
    <lineage>
        <taxon>Eukaryota</taxon>
        <taxon>Sar</taxon>
        <taxon>Alveolata</taxon>
        <taxon>Dinophyceae</taxon>
        <taxon>Suessiales</taxon>
        <taxon>Symbiodiniaceae</taxon>
        <taxon>Durusdinium</taxon>
    </lineage>
</organism>
<dbReference type="PANTHER" id="PTHR47447">
    <property type="entry name" value="OS03G0856100 PROTEIN"/>
    <property type="match status" value="1"/>
</dbReference>
<name>A0ABP0HS19_9DINO</name>
<sequence>MAGHGSKRCKERATRASEFGCRKLQTSRWHLTRRLTALSRQRCWQKALAELQAFGFTNVFHINAAMLGLKSAEWPKALQLLLLLQVAGRQPDAVSLSSVLATQTWDLAARTFQKLQSNLVKTDERCFNSALLALRASPVWLRSVHFLEEMMQSQVVRSAVAESTVISGLPWRLCFAWLLSGQVIADRITWNAAISLSAKCLAWQAALQLFQAMHCFSLQQESASFLSLVAPKTPAWAAALATTDALLIAEDSRHKGRQLLAGAISAKLQWHAAIEFLRRYSRVSVKMDHISWSFTLCNAWCQALSALKTMKLVNLPIDQVTRRSVVISLERALCWPHALMLQHGDVTLKAGPWQQAALLLESIVRRRVSAQGLQAPWRHGLQLLSRMSRRALQPRLDAAPGPWPTMLWQVKSASGFADTAGINASITAAGRAVCWEVALGLLLHMEGATMARVHPDHISYSAALAALKQENLWKTSLGFLTRASTRAARVNPGRSSSFGSEMMVLGALAPGGHWRRICDLARTFGLSESAFLSAFLSACNDWRLALVVLPHHPDATEVAAAQSSCGTCRQWRRVLRLLGSLQLSRQFADVLVNALACDAASRQSPATVASLLWQADLTAARCLKMCALLSRVTLCSSALVCLRVSESV</sequence>
<protein>
    <recommendedName>
        <fullName evidence="4">Pentatricopeptide repeat-containing protein, chloroplastic</fullName>
    </recommendedName>
</protein>
<reference evidence="2 3" key="1">
    <citation type="submission" date="2024-02" db="EMBL/GenBank/DDBJ databases">
        <authorList>
            <person name="Chen Y."/>
            <person name="Shah S."/>
            <person name="Dougan E. K."/>
            <person name="Thang M."/>
            <person name="Chan C."/>
        </authorList>
    </citation>
    <scope>NUCLEOTIDE SEQUENCE [LARGE SCALE GENOMIC DNA]</scope>
</reference>
<dbReference type="InterPro" id="IPR011990">
    <property type="entry name" value="TPR-like_helical_dom_sf"/>
</dbReference>